<proteinExistence type="predicted"/>
<accession>A0A6J4U0B5</accession>
<gene>
    <name evidence="1" type="ORF">AVDCRST_MAG79-1319</name>
</gene>
<organism evidence="1">
    <name type="scientific">uncultured Thermoleophilia bacterium</name>
    <dbReference type="NCBI Taxonomy" id="1497501"/>
    <lineage>
        <taxon>Bacteria</taxon>
        <taxon>Bacillati</taxon>
        <taxon>Actinomycetota</taxon>
        <taxon>Thermoleophilia</taxon>
        <taxon>environmental samples</taxon>
    </lineage>
</organism>
<sequence length="239" mass="26426">MSVPPTIAETLDAFLAEEAGSRPEPEQAAWSDAMLLLRGYLDAEGPERLSRDERTLWESRWDEDVEVASFCRTFGPEKIVPLMEPFLGDYVLHRVMADEETLRVTGLVSHALVAWLERNGSVPADRVAGVRERAERATDELPRSEELRGLLASTVPRRSPGPALEEVDLPHERTPISRVEPGRLWFRTWHGREVGPVEVPERAAELAQVGWTVDGLHLARTPGGWVVLGMGGVAPATAT</sequence>
<protein>
    <submittedName>
        <fullName evidence="1">Uncharacterized protein</fullName>
    </submittedName>
</protein>
<evidence type="ECO:0000313" key="1">
    <source>
        <dbReference type="EMBL" id="CAA9535514.1"/>
    </source>
</evidence>
<dbReference type="EMBL" id="CADCWC010000209">
    <property type="protein sequence ID" value="CAA9535514.1"/>
    <property type="molecule type" value="Genomic_DNA"/>
</dbReference>
<reference evidence="1" key="1">
    <citation type="submission" date="2020-02" db="EMBL/GenBank/DDBJ databases">
        <authorList>
            <person name="Meier V. D."/>
        </authorList>
    </citation>
    <scope>NUCLEOTIDE SEQUENCE</scope>
    <source>
        <strain evidence="1">AVDCRST_MAG79</strain>
    </source>
</reference>
<dbReference type="AlphaFoldDB" id="A0A6J4U0B5"/>
<name>A0A6J4U0B5_9ACTN</name>